<proteinExistence type="predicted"/>
<protein>
    <submittedName>
        <fullName evidence="2">DUF4397 domain-containing protein</fullName>
    </submittedName>
</protein>
<sequence>MASKEEMRRWIEKAYRYLLLADYYKYMDPDAHIHFYRKHFKYARKVAKAYRSGKVMEDWQPIAQQRPPREDGSAMVRILHASPDASLVDVYADGKRLARNVKFGQTTDYRALPAGSRKVDIYPAGRKGTPVASVRLSAAAGQHYTVAVVGRKARLELLTVEDRPTRRRGMAGIRFIHLSPDTPRVDLAVTGANVLFEEIGYKERTDYLFLPSATVNLEVRPTGTERAVLKIPNVKLTADAAYTVYAIGLLKGKPGLRGLVLKDG</sequence>
<dbReference type="Proteomes" id="UP001595843">
    <property type="component" value="Unassembled WGS sequence"/>
</dbReference>
<evidence type="ECO:0000259" key="1">
    <source>
        <dbReference type="Pfam" id="PF14344"/>
    </source>
</evidence>
<dbReference type="InterPro" id="IPR025510">
    <property type="entry name" value="DUF4397"/>
</dbReference>
<keyword evidence="3" id="KW-1185">Reference proteome</keyword>
<dbReference type="RefSeq" id="WP_380704075.1">
    <property type="nucleotide sequence ID" value="NZ_JBHSAP010000009.1"/>
</dbReference>
<feature type="domain" description="DUF4397" evidence="1">
    <location>
        <begin position="74"/>
        <end position="187"/>
    </location>
</feature>
<dbReference type="Pfam" id="PF14344">
    <property type="entry name" value="DUF4397"/>
    <property type="match status" value="1"/>
</dbReference>
<evidence type="ECO:0000313" key="3">
    <source>
        <dbReference type="Proteomes" id="UP001595843"/>
    </source>
</evidence>
<comment type="caution">
    <text evidence="2">The sequence shown here is derived from an EMBL/GenBank/DDBJ whole genome shotgun (WGS) entry which is preliminary data.</text>
</comment>
<organism evidence="2 3">
    <name type="scientific">Salinithrix halophila</name>
    <dbReference type="NCBI Taxonomy" id="1485204"/>
    <lineage>
        <taxon>Bacteria</taxon>
        <taxon>Bacillati</taxon>
        <taxon>Bacillota</taxon>
        <taxon>Bacilli</taxon>
        <taxon>Bacillales</taxon>
        <taxon>Thermoactinomycetaceae</taxon>
        <taxon>Salinithrix</taxon>
    </lineage>
</organism>
<accession>A0ABV8JCZ5</accession>
<name>A0ABV8JCZ5_9BACL</name>
<gene>
    <name evidence="2" type="ORF">ACFOUO_08260</name>
</gene>
<evidence type="ECO:0000313" key="2">
    <source>
        <dbReference type="EMBL" id="MFC4076802.1"/>
    </source>
</evidence>
<reference evidence="3" key="1">
    <citation type="journal article" date="2019" name="Int. J. Syst. Evol. Microbiol.">
        <title>The Global Catalogue of Microorganisms (GCM) 10K type strain sequencing project: providing services to taxonomists for standard genome sequencing and annotation.</title>
        <authorList>
            <consortium name="The Broad Institute Genomics Platform"/>
            <consortium name="The Broad Institute Genome Sequencing Center for Infectious Disease"/>
            <person name="Wu L."/>
            <person name="Ma J."/>
        </authorList>
    </citation>
    <scope>NUCLEOTIDE SEQUENCE [LARGE SCALE GENOMIC DNA]</scope>
    <source>
        <strain evidence="3">IBRC-M 10813</strain>
    </source>
</reference>
<dbReference type="EMBL" id="JBHSAP010000009">
    <property type="protein sequence ID" value="MFC4076802.1"/>
    <property type="molecule type" value="Genomic_DNA"/>
</dbReference>